<dbReference type="RefSeq" id="WP_126029919.1">
    <property type="nucleotide sequence ID" value="NZ_JAFEJY010000004.1"/>
</dbReference>
<proteinExistence type="predicted"/>
<keyword evidence="2" id="KW-1185">Reference proteome</keyword>
<evidence type="ECO:0000313" key="2">
    <source>
        <dbReference type="Proteomes" id="UP000288607"/>
    </source>
</evidence>
<protein>
    <submittedName>
        <fullName evidence="1">Uncharacterized protein</fullName>
    </submittedName>
</protein>
<dbReference type="OrthoDB" id="9766796at2"/>
<reference evidence="1 2" key="1">
    <citation type="submission" date="2018-09" db="EMBL/GenBank/DDBJ databases">
        <title>Characterization of the phylogenetic diversity of five novel species belonging to the genus Bifidobacterium.</title>
        <authorList>
            <person name="Lugli G.A."/>
            <person name="Duranti S."/>
            <person name="Milani C."/>
        </authorList>
    </citation>
    <scope>NUCLEOTIDE SEQUENCE [LARGE SCALE GENOMIC DNA]</scope>
    <source>
        <strain evidence="1 2">2028B</strain>
    </source>
</reference>
<dbReference type="Proteomes" id="UP000288607">
    <property type="component" value="Unassembled WGS sequence"/>
</dbReference>
<comment type="caution">
    <text evidence="1">The sequence shown here is derived from an EMBL/GenBank/DDBJ whole genome shotgun (WGS) entry which is preliminary data.</text>
</comment>
<dbReference type="EMBL" id="QXGJ01000004">
    <property type="protein sequence ID" value="RSX51176.1"/>
    <property type="molecule type" value="Genomic_DNA"/>
</dbReference>
<sequence length="718" mass="82618">MQQYDLETAFRNNEHHVLNDYLHQASANPLQAAADFHELLKLPGTYDWLGKEFEDLDDDAYRVFVMNLYPVFRGKAWIDDMMIIWTLSLHSGLADPGVRRFLRADESDAMPAGDIDNDTEEARERRHLWFLLFFQYAEIGVLSHSDDAETYLKRARKIARIDFLRHPNRLAQSEEGAQLAYGTEAQDMILQTSWSSIVRIINVYLRGIAHDAGDEEEAQRCAAFIDKADRLFDPDGTEGQIPGMPGVRIIHVPLDDQSSSVRRPYKPDFRRNTAIRFARQACELHDAQRDEEAWDTFEKSNAILRQIYEDGETGELYDMNGVSENHAAAAEKIRTECLRDLGLNFKTMAACADHAKTPDDVRACVTNMVRYGEMFDKARNSAESKSDLEGHYAIALTYLMQYDRPEDRDTCLGYCEGFYRTREESYAKGTKMDRFLQSCWGNVNGFIQQGLAKGTIPPERVIDMLHESVMAAATLDDFVGYRSHVYFMDSLMDRMHERNEFWANGQTSLESMYVGHMGNVCGLLFRLREWEQLKNDANRLLKRLPMMRESQSAGTAATAVASYGIYLYESEHYEEAAKWFGDILDPIRSMDDFPRLTMLIILRRYMSSLLRADRIRQADQVAQVAEVLTGLIELKGYEEARRQNPTIASEGEFLSSVFEERCTIYLEHAMALGCMGDKQKMREYLFKLESGLDDWQDRLPADFVDHMRKQAQRLRSVA</sequence>
<accession>A0A430FEB1</accession>
<dbReference type="AlphaFoldDB" id="A0A430FEB1"/>
<gene>
    <name evidence="1" type="ORF">D2E23_1021</name>
</gene>
<organism evidence="1 2">
    <name type="scientific">Bifidobacterium callimiconis</name>
    <dbReference type="NCBI Taxonomy" id="2306973"/>
    <lineage>
        <taxon>Bacteria</taxon>
        <taxon>Bacillati</taxon>
        <taxon>Actinomycetota</taxon>
        <taxon>Actinomycetes</taxon>
        <taxon>Bifidobacteriales</taxon>
        <taxon>Bifidobacteriaceae</taxon>
        <taxon>Bifidobacterium</taxon>
    </lineage>
</organism>
<name>A0A430FEB1_9BIFI</name>
<evidence type="ECO:0000313" key="1">
    <source>
        <dbReference type="EMBL" id="RSX51176.1"/>
    </source>
</evidence>